<dbReference type="Pfam" id="PF03061">
    <property type="entry name" value="4HBT"/>
    <property type="match status" value="1"/>
</dbReference>
<dbReference type="InterPro" id="IPR029069">
    <property type="entry name" value="HotDog_dom_sf"/>
</dbReference>
<evidence type="ECO:0000259" key="1">
    <source>
        <dbReference type="Pfam" id="PF03061"/>
    </source>
</evidence>
<organism evidence="2">
    <name type="scientific">hydrothermal vent metagenome</name>
    <dbReference type="NCBI Taxonomy" id="652676"/>
    <lineage>
        <taxon>unclassified sequences</taxon>
        <taxon>metagenomes</taxon>
        <taxon>ecological metagenomes</taxon>
    </lineage>
</organism>
<dbReference type="Gene3D" id="3.10.129.10">
    <property type="entry name" value="Hotdog Thioesterase"/>
    <property type="match status" value="1"/>
</dbReference>
<gene>
    <name evidence="2" type="ORF">MNBD_ALPHA02-895</name>
</gene>
<dbReference type="SUPFAM" id="SSF54637">
    <property type="entry name" value="Thioesterase/thiol ester dehydrase-isomerase"/>
    <property type="match status" value="1"/>
</dbReference>
<reference evidence="2" key="1">
    <citation type="submission" date="2018-06" db="EMBL/GenBank/DDBJ databases">
        <authorList>
            <person name="Zhirakovskaya E."/>
        </authorList>
    </citation>
    <scope>NUCLEOTIDE SEQUENCE</scope>
</reference>
<name>A0A3B0RGW0_9ZZZZ</name>
<accession>A0A3B0RGW0</accession>
<proteinExistence type="predicted"/>
<protein>
    <recommendedName>
        <fullName evidence="1">Thioesterase domain-containing protein</fullName>
    </recommendedName>
</protein>
<dbReference type="EMBL" id="UOED01000074">
    <property type="protein sequence ID" value="VAV92240.1"/>
    <property type="molecule type" value="Genomic_DNA"/>
</dbReference>
<dbReference type="CDD" id="cd03443">
    <property type="entry name" value="PaaI_thioesterase"/>
    <property type="match status" value="1"/>
</dbReference>
<dbReference type="InterPro" id="IPR006683">
    <property type="entry name" value="Thioestr_dom"/>
</dbReference>
<dbReference type="AlphaFoldDB" id="A0A3B0RGW0"/>
<feature type="domain" description="Thioesterase" evidence="1">
    <location>
        <begin position="50"/>
        <end position="125"/>
    </location>
</feature>
<sequence length="143" mass="16068">MSLENKNFDEIILMIPHARRLGLRLLEREDDYFVVEMPFTAELEIIPGSGLMANGAITAMLDTVLGAVAYGQFETFRRIVTLDLRVDYFEKPRPFSSVVTKCRCLKAMDRVIFVQGDVFCKDEQSPIAHGVAVFSSAEMEAGK</sequence>
<evidence type="ECO:0000313" key="2">
    <source>
        <dbReference type="EMBL" id="VAV92240.1"/>
    </source>
</evidence>